<proteinExistence type="predicted"/>
<feature type="region of interest" description="Disordered" evidence="1">
    <location>
        <begin position="43"/>
        <end position="146"/>
    </location>
</feature>
<name>A0A4C1XBE2_EUMVA</name>
<feature type="compositionally biased region" description="Basic and acidic residues" evidence="1">
    <location>
        <begin position="69"/>
        <end position="84"/>
    </location>
</feature>
<dbReference type="EMBL" id="BGZK01000767">
    <property type="protein sequence ID" value="GBP59679.1"/>
    <property type="molecule type" value="Genomic_DNA"/>
</dbReference>
<dbReference type="STRING" id="151549.A0A4C1XBE2"/>
<comment type="caution">
    <text evidence="2">The sequence shown here is derived from an EMBL/GenBank/DDBJ whole genome shotgun (WGS) entry which is preliminary data.</text>
</comment>
<dbReference type="OrthoDB" id="44061at2759"/>
<protein>
    <submittedName>
        <fullName evidence="2">Uncharacterized protein</fullName>
    </submittedName>
</protein>
<gene>
    <name evidence="2" type="ORF">EVAR_39836_1</name>
</gene>
<feature type="compositionally biased region" description="Basic and acidic residues" evidence="1">
    <location>
        <begin position="99"/>
        <end position="134"/>
    </location>
</feature>
<feature type="compositionally biased region" description="Basic and acidic residues" evidence="1">
    <location>
        <begin position="592"/>
        <end position="604"/>
    </location>
</feature>
<organism evidence="2 3">
    <name type="scientific">Eumeta variegata</name>
    <name type="common">Bagworm moth</name>
    <name type="synonym">Eumeta japonica</name>
    <dbReference type="NCBI Taxonomy" id="151549"/>
    <lineage>
        <taxon>Eukaryota</taxon>
        <taxon>Metazoa</taxon>
        <taxon>Ecdysozoa</taxon>
        <taxon>Arthropoda</taxon>
        <taxon>Hexapoda</taxon>
        <taxon>Insecta</taxon>
        <taxon>Pterygota</taxon>
        <taxon>Neoptera</taxon>
        <taxon>Endopterygota</taxon>
        <taxon>Lepidoptera</taxon>
        <taxon>Glossata</taxon>
        <taxon>Ditrysia</taxon>
        <taxon>Tineoidea</taxon>
        <taxon>Psychidae</taxon>
        <taxon>Oiketicinae</taxon>
        <taxon>Eumeta</taxon>
    </lineage>
</organism>
<reference evidence="2 3" key="1">
    <citation type="journal article" date="2019" name="Commun. Biol.">
        <title>The bagworm genome reveals a unique fibroin gene that provides high tensile strength.</title>
        <authorList>
            <person name="Kono N."/>
            <person name="Nakamura H."/>
            <person name="Ohtoshi R."/>
            <person name="Tomita M."/>
            <person name="Numata K."/>
            <person name="Arakawa K."/>
        </authorList>
    </citation>
    <scope>NUCLEOTIDE SEQUENCE [LARGE SCALE GENOMIC DNA]</scope>
</reference>
<keyword evidence="3" id="KW-1185">Reference proteome</keyword>
<accession>A0A4C1XBE2</accession>
<dbReference type="AlphaFoldDB" id="A0A4C1XBE2"/>
<evidence type="ECO:0000313" key="3">
    <source>
        <dbReference type="Proteomes" id="UP000299102"/>
    </source>
</evidence>
<evidence type="ECO:0000256" key="1">
    <source>
        <dbReference type="SAM" id="MobiDB-lite"/>
    </source>
</evidence>
<evidence type="ECO:0000313" key="2">
    <source>
        <dbReference type="EMBL" id="GBP59679.1"/>
    </source>
</evidence>
<feature type="region of interest" description="Disordered" evidence="1">
    <location>
        <begin position="592"/>
        <end position="634"/>
    </location>
</feature>
<dbReference type="Proteomes" id="UP000299102">
    <property type="component" value="Unassembled WGS sequence"/>
</dbReference>
<sequence length="634" mass="70765">MSTKQTGYRRVTLPCVIVKPTQIHATQVWRRDKRHEYNVVVEGPADSAPSGRTGVTHNERTAYVNSKGSEYKRGGKRVEVEPPERLYGYASKSTIQRNVKGDEERIKHERASSEIENDSDTRSAEEQNQDDTKRSPHTRRVTGANVTTTGTVDYSKLMAAADYALYEVGNPEIWHTVRVQLFEKTTTPDGKTVWNDLTGGTPISIGSIQSKWKNEDLVIRYRQLEKVERKEFALPKSNLRLLVPVSTPSEKYFGKINENSDGDYIIVPAEDIVYLDGESNDKRSELKNNLSSTPAVTVENGTKELSQRRVVVRVERAVPAPWPARPALVRRGADRYLTVPHLKPHPVQLDLEARADDNYLVRVGASGSIAILVADCTRTARSIIMAHVINIGLAAASFRVVIRDCGFDTPNVSDKEEAEVAATPPELIPPRHTRRLQLELPFELPLEIKHCTVALVNNKDKAVAVREVSLKKGDRCFCVWHCECTCLGVDPKLTCYEMLNSRAAAAGLTVDSERLRQRSICYPSELAIDISYFIIVLLLSMILPGVMKAIMGLCSPAVARWGLDSVVKTPPNIDKYYEPWLKNRPVVRDKDGWPIHPDTKDRSVHTSNLCGGARAGRGPAGKRHLDYMTSPESS</sequence>